<keyword evidence="3" id="KW-1185">Reference proteome</keyword>
<name>A0A6G1IGJ2_9PLEO</name>
<feature type="region of interest" description="Disordered" evidence="1">
    <location>
        <begin position="128"/>
        <end position="154"/>
    </location>
</feature>
<protein>
    <submittedName>
        <fullName evidence="2">Uncharacterized protein</fullName>
    </submittedName>
</protein>
<evidence type="ECO:0000313" key="3">
    <source>
        <dbReference type="Proteomes" id="UP000799291"/>
    </source>
</evidence>
<organism evidence="2 3">
    <name type="scientific">Lentithecium fluviatile CBS 122367</name>
    <dbReference type="NCBI Taxonomy" id="1168545"/>
    <lineage>
        <taxon>Eukaryota</taxon>
        <taxon>Fungi</taxon>
        <taxon>Dikarya</taxon>
        <taxon>Ascomycota</taxon>
        <taxon>Pezizomycotina</taxon>
        <taxon>Dothideomycetes</taxon>
        <taxon>Pleosporomycetidae</taxon>
        <taxon>Pleosporales</taxon>
        <taxon>Massarineae</taxon>
        <taxon>Lentitheciaceae</taxon>
        <taxon>Lentithecium</taxon>
    </lineage>
</organism>
<dbReference type="EMBL" id="MU005623">
    <property type="protein sequence ID" value="KAF2677344.1"/>
    <property type="molecule type" value="Genomic_DNA"/>
</dbReference>
<evidence type="ECO:0000313" key="2">
    <source>
        <dbReference type="EMBL" id="KAF2677344.1"/>
    </source>
</evidence>
<reference evidence="2" key="1">
    <citation type="journal article" date="2020" name="Stud. Mycol.">
        <title>101 Dothideomycetes genomes: a test case for predicting lifestyles and emergence of pathogens.</title>
        <authorList>
            <person name="Haridas S."/>
            <person name="Albert R."/>
            <person name="Binder M."/>
            <person name="Bloem J."/>
            <person name="Labutti K."/>
            <person name="Salamov A."/>
            <person name="Andreopoulos B."/>
            <person name="Baker S."/>
            <person name="Barry K."/>
            <person name="Bills G."/>
            <person name="Bluhm B."/>
            <person name="Cannon C."/>
            <person name="Castanera R."/>
            <person name="Culley D."/>
            <person name="Daum C."/>
            <person name="Ezra D."/>
            <person name="Gonzalez J."/>
            <person name="Henrissat B."/>
            <person name="Kuo A."/>
            <person name="Liang C."/>
            <person name="Lipzen A."/>
            <person name="Lutzoni F."/>
            <person name="Magnuson J."/>
            <person name="Mondo S."/>
            <person name="Nolan M."/>
            <person name="Ohm R."/>
            <person name="Pangilinan J."/>
            <person name="Park H.-J."/>
            <person name="Ramirez L."/>
            <person name="Alfaro M."/>
            <person name="Sun H."/>
            <person name="Tritt A."/>
            <person name="Yoshinaga Y."/>
            <person name="Zwiers L.-H."/>
            <person name="Turgeon B."/>
            <person name="Goodwin S."/>
            <person name="Spatafora J."/>
            <person name="Crous P."/>
            <person name="Grigoriev I."/>
        </authorList>
    </citation>
    <scope>NUCLEOTIDE SEQUENCE</scope>
    <source>
        <strain evidence="2">CBS 122367</strain>
    </source>
</reference>
<evidence type="ECO:0000256" key="1">
    <source>
        <dbReference type="SAM" id="MobiDB-lite"/>
    </source>
</evidence>
<feature type="compositionally biased region" description="Polar residues" evidence="1">
    <location>
        <begin position="144"/>
        <end position="154"/>
    </location>
</feature>
<accession>A0A6G1IGJ2</accession>
<dbReference type="AlphaFoldDB" id="A0A6G1IGJ2"/>
<gene>
    <name evidence="2" type="ORF">K458DRAFT_161685</name>
</gene>
<dbReference type="Proteomes" id="UP000799291">
    <property type="component" value="Unassembled WGS sequence"/>
</dbReference>
<sequence>MGDAPFAPCLGLADADARSQVLASSAKIPRRPATSAGLRMTGPSRRRTARRLASRGLSCVNVGRRAELAEHTHLITALHCESVETDACRHGAARNAACCGTLAAVCNGERLSATLEIAPWPGLATRLISPGQHGNRGGDEPSCGHSSSHVTSAA</sequence>
<proteinExistence type="predicted"/>